<feature type="compositionally biased region" description="Polar residues" evidence="1">
    <location>
        <begin position="2755"/>
        <end position="2765"/>
    </location>
</feature>
<feature type="compositionally biased region" description="Basic and acidic residues" evidence="1">
    <location>
        <begin position="1674"/>
        <end position="1688"/>
    </location>
</feature>
<feature type="compositionally biased region" description="Polar residues" evidence="1">
    <location>
        <begin position="519"/>
        <end position="534"/>
    </location>
</feature>
<protein>
    <submittedName>
        <fullName evidence="3">Uncharacterized protein LOC101845503</fullName>
    </submittedName>
</protein>
<feature type="compositionally biased region" description="Polar residues" evidence="1">
    <location>
        <begin position="2978"/>
        <end position="2992"/>
    </location>
</feature>
<feature type="compositionally biased region" description="Basic and acidic residues" evidence="1">
    <location>
        <begin position="1596"/>
        <end position="1616"/>
    </location>
</feature>
<feature type="compositionally biased region" description="Low complexity" evidence="1">
    <location>
        <begin position="924"/>
        <end position="935"/>
    </location>
</feature>
<feature type="compositionally biased region" description="Polar residues" evidence="1">
    <location>
        <begin position="622"/>
        <end position="641"/>
    </location>
</feature>
<feature type="compositionally biased region" description="Polar residues" evidence="1">
    <location>
        <begin position="752"/>
        <end position="774"/>
    </location>
</feature>
<feature type="compositionally biased region" description="Low complexity" evidence="1">
    <location>
        <begin position="2923"/>
        <end position="2935"/>
    </location>
</feature>
<dbReference type="Proteomes" id="UP000694888">
    <property type="component" value="Unplaced"/>
</dbReference>
<feature type="compositionally biased region" description="Basic and acidic residues" evidence="1">
    <location>
        <begin position="2569"/>
        <end position="2582"/>
    </location>
</feature>
<keyword evidence="2" id="KW-1185">Reference proteome</keyword>
<feature type="non-terminal residue" evidence="3">
    <location>
        <position position="3064"/>
    </location>
</feature>
<feature type="compositionally biased region" description="Polar residues" evidence="1">
    <location>
        <begin position="1040"/>
        <end position="1057"/>
    </location>
</feature>
<feature type="compositionally biased region" description="Polar residues" evidence="1">
    <location>
        <begin position="2401"/>
        <end position="2415"/>
    </location>
</feature>
<feature type="compositionally biased region" description="Polar residues" evidence="1">
    <location>
        <begin position="2612"/>
        <end position="2632"/>
    </location>
</feature>
<feature type="compositionally biased region" description="Polar residues" evidence="1">
    <location>
        <begin position="1775"/>
        <end position="1787"/>
    </location>
</feature>
<feature type="region of interest" description="Disordered" evidence="1">
    <location>
        <begin position="1404"/>
        <end position="1423"/>
    </location>
</feature>
<feature type="compositionally biased region" description="Basic and acidic residues" evidence="1">
    <location>
        <begin position="159"/>
        <end position="189"/>
    </location>
</feature>
<feature type="compositionally biased region" description="Basic and acidic residues" evidence="1">
    <location>
        <begin position="502"/>
        <end position="518"/>
    </location>
</feature>
<feature type="region of interest" description="Disordered" evidence="1">
    <location>
        <begin position="1821"/>
        <end position="1843"/>
    </location>
</feature>
<feature type="region of interest" description="Disordered" evidence="1">
    <location>
        <begin position="2252"/>
        <end position="2288"/>
    </location>
</feature>
<feature type="compositionally biased region" description="Polar residues" evidence="1">
    <location>
        <begin position="1652"/>
        <end position="1673"/>
    </location>
</feature>
<feature type="compositionally biased region" description="Basic and acidic residues" evidence="1">
    <location>
        <begin position="2724"/>
        <end position="2735"/>
    </location>
</feature>
<gene>
    <name evidence="3" type="primary">LOC101845503</name>
</gene>
<evidence type="ECO:0000313" key="3">
    <source>
        <dbReference type="RefSeq" id="XP_012944196.1"/>
    </source>
</evidence>
<feature type="compositionally biased region" description="Basic and acidic residues" evidence="1">
    <location>
        <begin position="14"/>
        <end position="33"/>
    </location>
</feature>
<feature type="compositionally biased region" description="Basic and acidic residues" evidence="1">
    <location>
        <begin position="2421"/>
        <end position="2455"/>
    </location>
</feature>
<feature type="compositionally biased region" description="Basic and acidic residues" evidence="1">
    <location>
        <begin position="1521"/>
        <end position="1563"/>
    </location>
</feature>
<feature type="region of interest" description="Disordered" evidence="1">
    <location>
        <begin position="857"/>
        <end position="1106"/>
    </location>
</feature>
<organism evidence="2 3">
    <name type="scientific">Aplysia californica</name>
    <name type="common">California sea hare</name>
    <dbReference type="NCBI Taxonomy" id="6500"/>
    <lineage>
        <taxon>Eukaryota</taxon>
        <taxon>Metazoa</taxon>
        <taxon>Spiralia</taxon>
        <taxon>Lophotrochozoa</taxon>
        <taxon>Mollusca</taxon>
        <taxon>Gastropoda</taxon>
        <taxon>Heterobranchia</taxon>
        <taxon>Euthyneura</taxon>
        <taxon>Tectipleura</taxon>
        <taxon>Aplysiida</taxon>
        <taxon>Aplysioidea</taxon>
        <taxon>Aplysiidae</taxon>
        <taxon>Aplysia</taxon>
    </lineage>
</organism>
<evidence type="ECO:0000256" key="1">
    <source>
        <dbReference type="SAM" id="MobiDB-lite"/>
    </source>
</evidence>
<feature type="region of interest" description="Disordered" evidence="1">
    <location>
        <begin position="346"/>
        <end position="373"/>
    </location>
</feature>
<reference evidence="3" key="1">
    <citation type="submission" date="2025-08" db="UniProtKB">
        <authorList>
            <consortium name="RefSeq"/>
        </authorList>
    </citation>
    <scope>IDENTIFICATION</scope>
</reference>
<feature type="region of interest" description="Disordered" evidence="1">
    <location>
        <begin position="275"/>
        <end position="302"/>
    </location>
</feature>
<feature type="compositionally biased region" description="Polar residues" evidence="1">
    <location>
        <begin position="1695"/>
        <end position="1705"/>
    </location>
</feature>
<feature type="region of interest" description="Disordered" evidence="1">
    <location>
        <begin position="1513"/>
        <end position="1787"/>
    </location>
</feature>
<feature type="compositionally biased region" description="Polar residues" evidence="1">
    <location>
        <begin position="2254"/>
        <end position="2263"/>
    </location>
</feature>
<proteinExistence type="predicted"/>
<feature type="compositionally biased region" description="Low complexity" evidence="1">
    <location>
        <begin position="1730"/>
        <end position="1745"/>
    </location>
</feature>
<name>A0ABM1AAW4_APLCA</name>
<feature type="compositionally biased region" description="Low complexity" evidence="1">
    <location>
        <begin position="3025"/>
        <end position="3039"/>
    </location>
</feature>
<feature type="region of interest" description="Disordered" evidence="1">
    <location>
        <begin position="396"/>
        <end position="431"/>
    </location>
</feature>
<feature type="compositionally biased region" description="Basic and acidic residues" evidence="1">
    <location>
        <begin position="2769"/>
        <end position="2780"/>
    </location>
</feature>
<feature type="compositionally biased region" description="Basic residues" evidence="1">
    <location>
        <begin position="2559"/>
        <end position="2568"/>
    </location>
</feature>
<feature type="region of interest" description="Disordered" evidence="1">
    <location>
        <begin position="1"/>
        <end position="215"/>
    </location>
</feature>
<feature type="compositionally biased region" description="Low complexity" evidence="1">
    <location>
        <begin position="2264"/>
        <end position="2276"/>
    </location>
</feature>
<feature type="region of interest" description="Disordered" evidence="1">
    <location>
        <begin position="611"/>
        <end position="641"/>
    </location>
</feature>
<sequence>MVSKFSTTLPLPGQERDSMSSKDLSKRKDKIAENADASQLSSSNSLRNTSESDHIPARATPSTPMRRWLSSVNHQEEARSGPWQQRHYQPHQQLQQQQQQKQQQQQQETAGSENVAESSASSAQRGNTAWMNLTERPRKSIAGSDTAVTLAEQGSARSCDGKQHDVTRNDDVRSHDIKQHSTKQRDSAPRKAGSFSGRQQQPRIETARGGLNMTSGSFLGRSQVVKKGPAQTTVGHVEQEVSSAEADSGVHEPADNMAMDQAEIDRLLARSLHLRRSKRGGSLRRGEETSNSSSHTVGMDEGEDTPILVYGNNDDIHFQHSVSMNSKETEKPEVLNVSVGAYFSDSNKGTLDAERNTENVNDTEKDQDMSKVSSSIVSSDLECVFDESNKSVTALTDDKSEIEPKTRADTKSEIPVRSASTSDERHAVGAGDTVSRALCSQTLVRRFSANDADRKQDSAMAIPSGVSQSERIALYKEQRRKQLAHISERLGLQMSSHSGAKPVEDKGDKYSRGERGHEAQNQAENLSSAAQTSLSRKHSFKLSSGFRSMDDKDRLRLKPEMPITESETTSSPKFSESVACENLKSLDKEPKINYANTLSVAHHPLIANSGSSTDIVPAQGRGHTSSHQTPESSGLSTAVTSGTESDLIVCEEKEVRSKIESLVEVDAAVAGTTKVLPHEVRALAGALWDGGTPKLCDASQGMAGQQSTPQQVGELSSQLALPPIERFDLRATGIKSATTVSAEESYGENPEQAPSTTFKRSLTCPDNQQTFTNTRTEKGSSDGLAENASSTPSRPFVRKGTRSLLPHTPKPQINNSPLEVNEEIVGKMKAIPKPSAPHPEAVVVQPPYDQSFTSLYYRRYRRKPEETSTENNVDTSKTQKSDTGAEASTVRVTSMQSSEIPSRVSATRKVSPRSYVGRADNPLSTSVSVAVSSDPSARKTGTNVLASAQSALSDRLSKPKSRSQSTRHSPRDHPVGTGTKSVLGSPRGSPSLTQAPKAQSTSKPKEVPVAAPAKSSPRGAGALPTQQKTPIGAKHEPNGTLASTKSRTSTTNLTHRNSFPARTVNANKDTSPCALPGTLRTTPKSSPRERQGVNIKQTQTVKTPEANLNLLADSHRTKHSTLGHLKTPSIKSHHDGIPPSRVSSKLGGRANLKNKHTDKKDSPRGLGQSDASRGKKDYSLRTVAAKTETLNNKPALAALETHVPNFKRNSLCRMSLPAQLKTFQSQMQKTEPIAEEDSPTGPALGSGKRYSFSECASVGKTTSISARLQNLKKEESEALARFQKLLFRGRKVEIDDTSVVHTHTEMSKETQECFIKVDSIEEAERTAKSLLEAAAPKHLEGQLILSVLGQEEEGKSLVVFGETLDARETSKVAGKEKHRVKKNEGKDLNAVNSNNATVQIAETNPLKPTKPPKHSSKCTRRPAPSVAEMNLSDKETPPCDDIPARTEVIPNTRKLKFQPMVCQPLLSAPGEEREGGQEEVANTAEGKVVVQTITKLNLNPVQILPQKTLSLDDDTAPIETSSKERYPFEGGETIKKKTHTDAHPLESQRYLSVKEHEETKKITEQSLTTQNPADTEHTGRSFRSGDGDVSSVAPREFTKSSYIEDVRDTSSERNSQHSEVLAINEEVVGTGRTQLESVSSRDRLPVSDYEQNDTTTWQTGSQPDDLSKSPRQPRTSECDRAIRERVKECLGGQSEGASASLQQTRGPRPKCDVKQNGDPPKGNLDDTVQSGSVVSNSSELSRLSRAIVAESTKEDFSSGVNKKPAVARREEGKATTKSSAEFSSNFKSEINRHRGTFSGLNGSRLEGDPSECQTLLHVEHEPAQNASGSPALEYDSSSSKRPVPDPVEVIAVANVNKNKYDARQDFREREITASVKYTDVRDPAPLRSYIDHVSNSFGNAKSTVSLPSTRAGGAFVFGGRSGNKTQCFRIGGDPVSDSVLQTVDGENREQCGHDHNVSDCVTLGADVVSVSCRGATDVPESLYSEGQKTASHDVTAPAEVELSSVSDLAGDHHKEHDIRKDRVLKKLEAEAEAKPSLTCGVLSNPEITLGDSNELSLKLETSMNNIVPGDVFTEQTDERGTTPTVKDASVKFVQNRQADISSLSERHGEILKTKDKEPPPPEDIRQVKTVPIVSYPGSGMIESPGLPTVTSVTDQLNVYFHSSSAEEGQQILTEAELTFQEHPQRTVVHDVADEAADTRAYLTSSAFFVKGSPRSLLKEEKEELAHEIASVQTVGQPELALDLHTLTHKPELIGSSTNSSLVPDNQSSSDNNSSENHPPEKFQHPCSIEGLSPRAAKVGKLGDRIKFVERLLNNSSKPDPESGIISEQIGDAQSALPKSGESSDNAIVDRSVDFRDLKKVAEAHSQSHLKSSLEKPPTIPDPDAFATESAEIVEHKDSESKAQSQHSSNLTTAAINATRAKSTDWERTSETKPSKVSHNDFSEDLKAKKLQETHSQRSQGASESSQEDNNKLGSSGKAKGDSVVRKLSPTRLDSLYSRLDVSADSFHSLFLQNALYLEDASTSEDQERAPPSTIRKRRSLHGPRDRGLSRGTEEGAKRGPVKLKAKSKSLRETRESREDEGSKSNNNLHQASSDVQQVRPESDPSEFVADKQGTTPRPNVESSNEGNNQRAGNLSVEEFGSVSKPDVSVPLIDNFENTPVDSFDRAVSAPRDKDQKDPTDLEEKPQGLLQSSLSENSTLSAPEFKARESQEETSENVRTAKSSVTHEVEEAREQDGSEEDMDARRRRKLLERTSDVSTEDSSSWRSRVYQKDVEPSRVERSGSLTSYTGKTSRSSYHEETSTCEGRRGSADVSPRDSTRRRSEDTSSADLAERLAKRRAQRLEEQGKSSSQEKEGSVDSPRTLRDRRRSRDSSALSQDSVENGDHGEDRLSVRRAASRRHEVVESGGSGAEGAGDRRHRCGSRDSVISADSVDSSVGEDQGRRRWSRRRGSDEEAGSIGATVGSEEVEAGRNRRLSSRDSCFQSAESGQSLRSVEGEDRRSSLDVVPDIAAENQNNNSASRAFASTSDSLSVSSLTSSSVRRRHRRDVIEEREEEQAGGDVPSS</sequence>
<feature type="compositionally biased region" description="Polar residues" evidence="1">
    <location>
        <begin position="890"/>
        <end position="900"/>
    </location>
</feature>
<feature type="compositionally biased region" description="Polar residues" evidence="1">
    <location>
        <begin position="939"/>
        <end position="952"/>
    </location>
</feature>
<accession>A0ABM1AAW4</accession>
<feature type="compositionally biased region" description="Basic and acidic residues" evidence="1">
    <location>
        <begin position="1574"/>
        <end position="1586"/>
    </location>
</feature>
<feature type="compositionally biased region" description="Polar residues" evidence="1">
    <location>
        <begin position="978"/>
        <end position="1002"/>
    </location>
</feature>
<dbReference type="GeneID" id="101845503"/>
<feature type="compositionally biased region" description="Low complexity" evidence="1">
    <location>
        <begin position="38"/>
        <end position="49"/>
    </location>
</feature>
<feature type="compositionally biased region" description="Basic and acidic residues" evidence="1">
    <location>
        <begin position="2670"/>
        <end position="2685"/>
    </location>
</feature>
<feature type="compositionally biased region" description="Basic and acidic residues" evidence="1">
    <location>
        <begin position="2882"/>
        <end position="2891"/>
    </location>
</feature>
<feature type="compositionally biased region" description="Basic and acidic residues" evidence="1">
    <location>
        <begin position="351"/>
        <end position="369"/>
    </location>
</feature>
<feature type="compositionally biased region" description="Polar residues" evidence="1">
    <location>
        <begin position="1564"/>
        <end position="1573"/>
    </location>
</feature>
<evidence type="ECO:0000313" key="2">
    <source>
        <dbReference type="Proteomes" id="UP000694888"/>
    </source>
</evidence>
<dbReference type="RefSeq" id="XP_012944196.1">
    <property type="nucleotide sequence ID" value="XM_013088742.1"/>
</dbReference>
<feature type="compositionally biased region" description="Polar residues" evidence="1">
    <location>
        <begin position="869"/>
        <end position="882"/>
    </location>
</feature>
<feature type="region of interest" description="Disordered" evidence="1">
    <location>
        <begin position="489"/>
        <end position="574"/>
    </location>
</feature>
<feature type="compositionally biased region" description="Basic residues" evidence="1">
    <location>
        <begin position="1410"/>
        <end position="1420"/>
    </location>
</feature>
<feature type="compositionally biased region" description="Basic and acidic residues" evidence="1">
    <location>
        <begin position="396"/>
        <end position="414"/>
    </location>
</feature>
<feature type="compositionally biased region" description="Basic and acidic residues" evidence="1">
    <location>
        <begin position="2795"/>
        <end position="2856"/>
    </location>
</feature>
<feature type="compositionally biased region" description="Polar residues" evidence="1">
    <location>
        <begin position="2688"/>
        <end position="2700"/>
    </location>
</feature>
<feature type="compositionally biased region" description="Polar residues" evidence="1">
    <location>
        <begin position="3012"/>
        <end position="3024"/>
    </location>
</feature>
<feature type="compositionally biased region" description="Polar residues" evidence="1">
    <location>
        <begin position="2583"/>
        <end position="2596"/>
    </location>
</feature>
<feature type="compositionally biased region" description="Basic and acidic residues" evidence="1">
    <location>
        <begin position="2542"/>
        <end position="2557"/>
    </location>
</feature>
<feature type="compositionally biased region" description="Polar residues" evidence="1">
    <location>
        <begin position="2782"/>
        <end position="2794"/>
    </location>
</feature>
<feature type="compositionally biased region" description="Basic and acidic residues" evidence="1">
    <location>
        <begin position="548"/>
        <end position="559"/>
    </location>
</feature>
<feature type="region of interest" description="Disordered" evidence="1">
    <location>
        <begin position="1118"/>
        <end position="1179"/>
    </location>
</feature>
<feature type="region of interest" description="Disordered" evidence="1">
    <location>
        <begin position="2364"/>
        <end position="2492"/>
    </location>
</feature>
<feature type="region of interest" description="Disordered" evidence="1">
    <location>
        <begin position="2519"/>
        <end position="3064"/>
    </location>
</feature>
<feature type="compositionally biased region" description="Low complexity" evidence="1">
    <location>
        <begin position="84"/>
        <end position="123"/>
    </location>
</feature>
<feature type="compositionally biased region" description="Polar residues" evidence="1">
    <location>
        <begin position="565"/>
        <end position="574"/>
    </location>
</feature>
<feature type="region of interest" description="Disordered" evidence="1">
    <location>
        <begin position="739"/>
        <end position="816"/>
    </location>
</feature>